<organism evidence="1 2">
    <name type="scientific">Nocardioides exalbidus</name>
    <dbReference type="NCBI Taxonomy" id="402596"/>
    <lineage>
        <taxon>Bacteria</taxon>
        <taxon>Bacillati</taxon>
        <taxon>Actinomycetota</taxon>
        <taxon>Actinomycetes</taxon>
        <taxon>Propionibacteriales</taxon>
        <taxon>Nocardioidaceae</taxon>
        <taxon>Nocardioides</taxon>
    </lineage>
</organism>
<dbReference type="OrthoDB" id="3785174at2"/>
<proteinExistence type="predicted"/>
<dbReference type="STRING" id="402596.SAMN04489844_2656"/>
<dbReference type="EMBL" id="FNRT01000002">
    <property type="protein sequence ID" value="SEC62623.1"/>
    <property type="molecule type" value="Genomic_DNA"/>
</dbReference>
<dbReference type="AlphaFoldDB" id="A0A1H4U1G8"/>
<evidence type="ECO:0008006" key="3">
    <source>
        <dbReference type="Google" id="ProtNLM"/>
    </source>
</evidence>
<name>A0A1H4U1G8_9ACTN</name>
<protein>
    <recommendedName>
        <fullName evidence="3">Excreted virulence factor EspC, type VII ESX diderm</fullName>
    </recommendedName>
</protein>
<accession>A0A1H4U1G8</accession>
<evidence type="ECO:0000313" key="2">
    <source>
        <dbReference type="Proteomes" id="UP000198742"/>
    </source>
</evidence>
<dbReference type="RefSeq" id="WP_090969523.1">
    <property type="nucleotide sequence ID" value="NZ_FNRT01000002.1"/>
</dbReference>
<dbReference type="Proteomes" id="UP000198742">
    <property type="component" value="Unassembled WGS sequence"/>
</dbReference>
<reference evidence="2" key="1">
    <citation type="submission" date="2016-10" db="EMBL/GenBank/DDBJ databases">
        <authorList>
            <person name="Varghese N."/>
            <person name="Submissions S."/>
        </authorList>
    </citation>
    <scope>NUCLEOTIDE SEQUENCE [LARGE SCALE GENOMIC DNA]</scope>
    <source>
        <strain evidence="2">DSM 22017</strain>
    </source>
</reference>
<sequence length="120" mass="12789">MTVIDIKMSAIYRAAHEELPARAADFAAHATSDSGAINPIAAQLALAGNHPIAGDLSDISVELFLHLRSMVRTFNDSATALDLIADDFVAVDAEAQAWFDQHTQYVGDPELATEPTGPEV</sequence>
<keyword evidence="2" id="KW-1185">Reference proteome</keyword>
<gene>
    <name evidence="1" type="ORF">SAMN04489844_2656</name>
</gene>
<evidence type="ECO:0000313" key="1">
    <source>
        <dbReference type="EMBL" id="SEC62623.1"/>
    </source>
</evidence>